<evidence type="ECO:0000313" key="1">
    <source>
        <dbReference type="EMBL" id="CAK9111288.1"/>
    </source>
</evidence>
<proteinExistence type="predicted"/>
<dbReference type="EMBL" id="CAXAMM010043692">
    <property type="protein sequence ID" value="CAK9111288.1"/>
    <property type="molecule type" value="Genomic_DNA"/>
</dbReference>
<reference evidence="1 2" key="1">
    <citation type="submission" date="2024-02" db="EMBL/GenBank/DDBJ databases">
        <authorList>
            <person name="Chen Y."/>
            <person name="Shah S."/>
            <person name="Dougan E. K."/>
            <person name="Thang M."/>
            <person name="Chan C."/>
        </authorList>
    </citation>
    <scope>NUCLEOTIDE SEQUENCE [LARGE SCALE GENOMIC DNA]</scope>
</reference>
<accession>A0ABP0SG36</accession>
<sequence length="236" mass="26608">MPISKFSVDIVKGWTRATCVVFIMLAVTELDPSEESTKALVKPLERVLDKAWLLPMHAPGPEYVVWGRQAPSVLQMALRFSQIMDRQGSATSGNTETRLKKVIKQFNSSEGLHETRDIMSQHLAFVKWRESALSTDLLKGSRWLLGARPKGLPECLQDALTVTAESQSMLMQLHVKRFLQATRRTKPSQRARARASPEEFDKMVDYSCMFAYLRESAKKATSDSKVDGKLMEAFLA</sequence>
<name>A0ABP0SG36_9DINO</name>
<organism evidence="1 2">
    <name type="scientific">Durusdinium trenchii</name>
    <dbReference type="NCBI Taxonomy" id="1381693"/>
    <lineage>
        <taxon>Eukaryota</taxon>
        <taxon>Sar</taxon>
        <taxon>Alveolata</taxon>
        <taxon>Dinophyceae</taxon>
        <taxon>Suessiales</taxon>
        <taxon>Symbiodiniaceae</taxon>
        <taxon>Durusdinium</taxon>
    </lineage>
</organism>
<keyword evidence="2" id="KW-1185">Reference proteome</keyword>
<gene>
    <name evidence="1" type="ORF">SCF082_LOCUS51672</name>
</gene>
<comment type="caution">
    <text evidence="1">The sequence shown here is derived from an EMBL/GenBank/DDBJ whole genome shotgun (WGS) entry which is preliminary data.</text>
</comment>
<evidence type="ECO:0000313" key="2">
    <source>
        <dbReference type="Proteomes" id="UP001642464"/>
    </source>
</evidence>
<protein>
    <submittedName>
        <fullName evidence="1">Uncharacterized protein</fullName>
    </submittedName>
</protein>
<dbReference type="Proteomes" id="UP001642464">
    <property type="component" value="Unassembled WGS sequence"/>
</dbReference>
<feature type="non-terminal residue" evidence="1">
    <location>
        <position position="236"/>
    </location>
</feature>